<dbReference type="Proteomes" id="UP000299102">
    <property type="component" value="Unassembled WGS sequence"/>
</dbReference>
<evidence type="ECO:0000313" key="1">
    <source>
        <dbReference type="EMBL" id="GBP71524.1"/>
    </source>
</evidence>
<dbReference type="EMBL" id="BGZK01001112">
    <property type="protein sequence ID" value="GBP71524.1"/>
    <property type="molecule type" value="Genomic_DNA"/>
</dbReference>
<protein>
    <submittedName>
        <fullName evidence="1">Uncharacterized protein</fullName>
    </submittedName>
</protein>
<sequence>MENLGPEPKGILGFRILQKAYDRVMKTELQKAPYTYGVDNGSKRAQRCVHFCHRTTSHGLSDNLVILSERQKRRETPINLQEHLLSKTTKTNNICLPNDVPVTVAARGSVRRTST</sequence>
<keyword evidence="2" id="KW-1185">Reference proteome</keyword>
<evidence type="ECO:0000313" key="2">
    <source>
        <dbReference type="Proteomes" id="UP000299102"/>
    </source>
</evidence>
<name>A0A4C1Y9B0_EUMVA</name>
<comment type="caution">
    <text evidence="1">The sequence shown here is derived from an EMBL/GenBank/DDBJ whole genome shotgun (WGS) entry which is preliminary data.</text>
</comment>
<dbReference type="AlphaFoldDB" id="A0A4C1Y9B0"/>
<accession>A0A4C1Y9B0</accession>
<proteinExistence type="predicted"/>
<organism evidence="1 2">
    <name type="scientific">Eumeta variegata</name>
    <name type="common">Bagworm moth</name>
    <name type="synonym">Eumeta japonica</name>
    <dbReference type="NCBI Taxonomy" id="151549"/>
    <lineage>
        <taxon>Eukaryota</taxon>
        <taxon>Metazoa</taxon>
        <taxon>Ecdysozoa</taxon>
        <taxon>Arthropoda</taxon>
        <taxon>Hexapoda</taxon>
        <taxon>Insecta</taxon>
        <taxon>Pterygota</taxon>
        <taxon>Neoptera</taxon>
        <taxon>Endopterygota</taxon>
        <taxon>Lepidoptera</taxon>
        <taxon>Glossata</taxon>
        <taxon>Ditrysia</taxon>
        <taxon>Tineoidea</taxon>
        <taxon>Psychidae</taxon>
        <taxon>Oiketicinae</taxon>
        <taxon>Eumeta</taxon>
    </lineage>
</organism>
<gene>
    <name evidence="1" type="ORF">EVAR_50584_1</name>
</gene>
<reference evidence="1 2" key="1">
    <citation type="journal article" date="2019" name="Commun. Biol.">
        <title>The bagworm genome reveals a unique fibroin gene that provides high tensile strength.</title>
        <authorList>
            <person name="Kono N."/>
            <person name="Nakamura H."/>
            <person name="Ohtoshi R."/>
            <person name="Tomita M."/>
            <person name="Numata K."/>
            <person name="Arakawa K."/>
        </authorList>
    </citation>
    <scope>NUCLEOTIDE SEQUENCE [LARGE SCALE GENOMIC DNA]</scope>
</reference>